<keyword evidence="2" id="KW-1185">Reference proteome</keyword>
<sequence>MGRPLKYIIPAILALLITGCASYSVTETEIQDYLDSRTSFERTLGIKGIAHANIIFNDIKVGIGRIAEDRVSLDAKSQAEVMITGQPQQKVEVDISFSAIPYYDQDEGAIFLNDLNVESLNVTPDDLGIFANKQLISPIVGIVGQILSTRPVYRLNEGDLKQSLLKTAKPELVIKNHELVIDL</sequence>
<dbReference type="AlphaFoldDB" id="A0A2T3MZU7"/>
<dbReference type="Pfam" id="PF07273">
    <property type="entry name" value="DUF1439"/>
    <property type="match status" value="1"/>
</dbReference>
<dbReference type="Gene3D" id="3.15.10.40">
    <property type="entry name" value="Uncharacterised protein PF07273, DUF1439"/>
    <property type="match status" value="1"/>
</dbReference>
<protein>
    <submittedName>
        <fullName evidence="1">DUF1439 domain-containing protein</fullName>
    </submittedName>
</protein>
<name>A0A2T3MZU7_9GAMM</name>
<organism evidence="1 2">
    <name type="scientific">Photobacterium lipolyticum</name>
    <dbReference type="NCBI Taxonomy" id="266810"/>
    <lineage>
        <taxon>Bacteria</taxon>
        <taxon>Pseudomonadati</taxon>
        <taxon>Pseudomonadota</taxon>
        <taxon>Gammaproteobacteria</taxon>
        <taxon>Vibrionales</taxon>
        <taxon>Vibrionaceae</taxon>
        <taxon>Photobacterium</taxon>
    </lineage>
</organism>
<dbReference type="InterPro" id="IPR010835">
    <property type="entry name" value="DUF1439"/>
</dbReference>
<dbReference type="EMBL" id="PYMC01000005">
    <property type="protein sequence ID" value="PSW05523.1"/>
    <property type="molecule type" value="Genomic_DNA"/>
</dbReference>
<dbReference type="OrthoDB" id="5688063at2"/>
<reference evidence="1 2" key="1">
    <citation type="submission" date="2018-03" db="EMBL/GenBank/DDBJ databases">
        <title>Whole genome sequencing of Histamine producing bacteria.</title>
        <authorList>
            <person name="Butler K."/>
        </authorList>
    </citation>
    <scope>NUCLEOTIDE SEQUENCE [LARGE SCALE GENOMIC DNA]</scope>
    <source>
        <strain evidence="1 2">DSM 16190</strain>
    </source>
</reference>
<accession>A0A2T3MZU7</accession>
<evidence type="ECO:0000313" key="2">
    <source>
        <dbReference type="Proteomes" id="UP000240904"/>
    </source>
</evidence>
<evidence type="ECO:0000313" key="1">
    <source>
        <dbReference type="EMBL" id="PSW05523.1"/>
    </source>
</evidence>
<dbReference type="Proteomes" id="UP000240904">
    <property type="component" value="Unassembled WGS sequence"/>
</dbReference>
<dbReference type="PROSITE" id="PS51257">
    <property type="entry name" value="PROKAR_LIPOPROTEIN"/>
    <property type="match status" value="1"/>
</dbReference>
<proteinExistence type="predicted"/>
<comment type="caution">
    <text evidence="1">The sequence shown here is derived from an EMBL/GenBank/DDBJ whole genome shotgun (WGS) entry which is preliminary data.</text>
</comment>
<gene>
    <name evidence="1" type="ORF">C9I89_08840</name>
</gene>